<dbReference type="EMBL" id="PYBW01000095">
    <property type="protein sequence ID" value="PYC74482.1"/>
    <property type="molecule type" value="Genomic_DNA"/>
</dbReference>
<dbReference type="RefSeq" id="WP_110671989.1">
    <property type="nucleotide sequence ID" value="NZ_PYBW01000095.1"/>
</dbReference>
<organism evidence="2 3">
    <name type="scientific">Streptomyces tateyamensis</name>
    <dbReference type="NCBI Taxonomy" id="565073"/>
    <lineage>
        <taxon>Bacteria</taxon>
        <taxon>Bacillati</taxon>
        <taxon>Actinomycetota</taxon>
        <taxon>Actinomycetes</taxon>
        <taxon>Kitasatosporales</taxon>
        <taxon>Streptomycetaceae</taxon>
        <taxon>Streptomyces</taxon>
    </lineage>
</organism>
<reference evidence="2 3" key="1">
    <citation type="submission" date="2018-03" db="EMBL/GenBank/DDBJ databases">
        <title>Bioinformatic expansion and discovery of thiopeptide antibiotics.</title>
        <authorList>
            <person name="Schwalen C.J."/>
            <person name="Hudson G.A."/>
            <person name="Mitchell D.A."/>
        </authorList>
    </citation>
    <scope>NUCLEOTIDE SEQUENCE [LARGE SCALE GENOMIC DNA]</scope>
    <source>
        <strain evidence="2 3">ATCC 21389</strain>
    </source>
</reference>
<feature type="chain" id="PRO_5016064031" evidence="1">
    <location>
        <begin position="29"/>
        <end position="204"/>
    </location>
</feature>
<comment type="caution">
    <text evidence="2">The sequence shown here is derived from an EMBL/GenBank/DDBJ whole genome shotgun (WGS) entry which is preliminary data.</text>
</comment>
<protein>
    <submittedName>
        <fullName evidence="2">Uncharacterized protein</fullName>
    </submittedName>
</protein>
<accession>A0A2V4N3U4</accession>
<dbReference type="OrthoDB" id="4350685at2"/>
<dbReference type="Gene3D" id="2.60.120.260">
    <property type="entry name" value="Galactose-binding domain-like"/>
    <property type="match status" value="1"/>
</dbReference>
<name>A0A2V4N3U4_9ACTN</name>
<dbReference type="Proteomes" id="UP000248039">
    <property type="component" value="Unassembled WGS sequence"/>
</dbReference>
<evidence type="ECO:0000256" key="1">
    <source>
        <dbReference type="SAM" id="SignalP"/>
    </source>
</evidence>
<gene>
    <name evidence="2" type="ORF">C7C46_24010</name>
</gene>
<keyword evidence="1" id="KW-0732">Signal</keyword>
<proteinExistence type="predicted"/>
<evidence type="ECO:0000313" key="2">
    <source>
        <dbReference type="EMBL" id="PYC74482.1"/>
    </source>
</evidence>
<feature type="signal peptide" evidence="1">
    <location>
        <begin position="1"/>
        <end position="28"/>
    </location>
</feature>
<evidence type="ECO:0000313" key="3">
    <source>
        <dbReference type="Proteomes" id="UP000248039"/>
    </source>
</evidence>
<sequence>MTKKWTTAVTALCLALGLTGAGAGSAQAATAGQVAAHRLTPRQPAFSGANMLTSGTFEGSIAGWQKLVPAGGIVNWANYNTLAGAPAPAYDGTGYLATNTNIVGGSVYQDVPITLGSSGTVEASVFLSSQSGPATGTFCLWGLISGSNPISTCSGYSVNSSTGYGNYILITQIPVGVTTLRFQIYPTANGGTTDLDDASLFQIG</sequence>
<keyword evidence="3" id="KW-1185">Reference proteome</keyword>
<dbReference type="AlphaFoldDB" id="A0A2V4N3U4"/>